<dbReference type="SUPFAM" id="SSF53756">
    <property type="entry name" value="UDP-Glycosyltransferase/glycogen phosphorylase"/>
    <property type="match status" value="1"/>
</dbReference>
<keyword evidence="3" id="KW-1185">Reference proteome</keyword>
<reference evidence="2 3" key="1">
    <citation type="submission" date="2019-09" db="EMBL/GenBank/DDBJ databases">
        <title>Chitinophaga ginsengihumi sp. nov., isolated from soil of ginseng rhizosphere.</title>
        <authorList>
            <person name="Lee J."/>
        </authorList>
    </citation>
    <scope>NUCLEOTIDE SEQUENCE [LARGE SCALE GENOMIC DNA]</scope>
    <source>
        <strain evidence="2 3">BN140078</strain>
    </source>
</reference>
<dbReference type="GO" id="GO:0016757">
    <property type="term" value="F:glycosyltransferase activity"/>
    <property type="evidence" value="ECO:0007669"/>
    <property type="project" value="InterPro"/>
</dbReference>
<protein>
    <submittedName>
        <fullName evidence="2">Glycosyltransferase family 4 protein</fullName>
    </submittedName>
</protein>
<accession>A0A5B2VHY0</accession>
<comment type="caution">
    <text evidence="2">The sequence shown here is derived from an EMBL/GenBank/DDBJ whole genome shotgun (WGS) entry which is preliminary data.</text>
</comment>
<gene>
    <name evidence="2" type="ORF">F0L74_23595</name>
</gene>
<organism evidence="2 3">
    <name type="scientific">Chitinophaga agrisoli</name>
    <dbReference type="NCBI Taxonomy" id="2607653"/>
    <lineage>
        <taxon>Bacteria</taxon>
        <taxon>Pseudomonadati</taxon>
        <taxon>Bacteroidota</taxon>
        <taxon>Chitinophagia</taxon>
        <taxon>Chitinophagales</taxon>
        <taxon>Chitinophagaceae</taxon>
        <taxon>Chitinophaga</taxon>
    </lineage>
</organism>
<dbReference type="Pfam" id="PF00534">
    <property type="entry name" value="Glycos_transf_1"/>
    <property type="match status" value="1"/>
</dbReference>
<keyword evidence="2" id="KW-0808">Transferase</keyword>
<reference evidence="2 3" key="2">
    <citation type="submission" date="2019-09" db="EMBL/GenBank/DDBJ databases">
        <authorList>
            <person name="Jin C."/>
        </authorList>
    </citation>
    <scope>NUCLEOTIDE SEQUENCE [LARGE SCALE GENOMIC DNA]</scope>
    <source>
        <strain evidence="2 3">BN140078</strain>
    </source>
</reference>
<name>A0A5B2VHY0_9BACT</name>
<dbReference type="Gene3D" id="3.40.50.2000">
    <property type="entry name" value="Glycogen Phosphorylase B"/>
    <property type="match status" value="1"/>
</dbReference>
<dbReference type="Proteomes" id="UP000324611">
    <property type="component" value="Unassembled WGS sequence"/>
</dbReference>
<evidence type="ECO:0000259" key="1">
    <source>
        <dbReference type="Pfam" id="PF00534"/>
    </source>
</evidence>
<evidence type="ECO:0000313" key="2">
    <source>
        <dbReference type="EMBL" id="KAA2239193.1"/>
    </source>
</evidence>
<dbReference type="AlphaFoldDB" id="A0A5B2VHY0"/>
<dbReference type="RefSeq" id="WP_149840372.1">
    <property type="nucleotide sequence ID" value="NZ_VUOC01000004.1"/>
</dbReference>
<dbReference type="InterPro" id="IPR001296">
    <property type="entry name" value="Glyco_trans_1"/>
</dbReference>
<dbReference type="EMBL" id="VUOC01000004">
    <property type="protein sequence ID" value="KAA2239193.1"/>
    <property type="molecule type" value="Genomic_DNA"/>
</dbReference>
<proteinExistence type="predicted"/>
<evidence type="ECO:0000313" key="3">
    <source>
        <dbReference type="Proteomes" id="UP000324611"/>
    </source>
</evidence>
<feature type="domain" description="Glycosyl transferase family 1" evidence="1">
    <location>
        <begin position="202"/>
        <end position="344"/>
    </location>
</feature>
<sequence length="380" mass="43876">MTKNIKDLIVIFKGNITQSPPQLNFLQSANDLGIRLRLICADVAADTLQYLQGSCPRLEVINLDIRAKGKDRFSKLAYWYKFRKRVWDYLKRQAGSYDALWIGSADTALCLGKKLQQEVYYLNVLELYDTLPWHRKLLRNYARNALAVVVPEYNRACIFRTWWGLRKTPFILPNAPYNIEVVQKEDMAQRYQEIISNLEQQSRGRKIILYQGLITPRRRLDEIAAAVGRLSGEDYLFVVLGPQYENYVEQLKAVNPATIWIPAIPAPYHLIITQMAYIGIVVYNYTNLNNIFCAPNKIWEYSYVSKPMICNDIPGLRFTVEYNKAGVCINTEDIESVVGAIRKIDGQYTDYTRKANEFFSLSRYKDTVSEILTSKTVAVE</sequence>